<evidence type="ECO:0000313" key="5">
    <source>
        <dbReference type="Proteomes" id="UP000263957"/>
    </source>
</evidence>
<name>A0A059DZ93_9PROT</name>
<accession>A0A059DZ93</accession>
<proteinExistence type="predicted"/>
<dbReference type="AlphaFoldDB" id="A0A059DZ93"/>
<keyword evidence="1" id="KW-0812">Transmembrane</keyword>
<evidence type="ECO:0000313" key="4">
    <source>
        <dbReference type="Proteomes" id="UP000024547"/>
    </source>
</evidence>
<protein>
    <submittedName>
        <fullName evidence="3">Uncharacterized protein</fullName>
    </submittedName>
</protein>
<keyword evidence="4" id="KW-1185">Reference proteome</keyword>
<organism evidence="3 4">
    <name type="scientific">Hyphomonas atlantica</name>
    <dbReference type="NCBI Taxonomy" id="1280948"/>
    <lineage>
        <taxon>Bacteria</taxon>
        <taxon>Pseudomonadati</taxon>
        <taxon>Pseudomonadota</taxon>
        <taxon>Alphaproteobacteria</taxon>
        <taxon>Hyphomonadales</taxon>
        <taxon>Hyphomonadaceae</taxon>
        <taxon>Hyphomonas</taxon>
    </lineage>
</organism>
<dbReference type="EMBL" id="DOGS01000247">
    <property type="protein sequence ID" value="HBQ49658.1"/>
    <property type="molecule type" value="Genomic_DNA"/>
</dbReference>
<dbReference type="PATRIC" id="fig|1280948.3.peg.2287"/>
<evidence type="ECO:0000313" key="2">
    <source>
        <dbReference type="EMBL" id="HBQ49658.1"/>
    </source>
</evidence>
<reference evidence="3 4" key="1">
    <citation type="journal article" date="2014" name="Antonie Van Leeuwenhoek">
        <title>Hyphomonas beringensis sp. nov. and Hyphomonas chukchiensis sp. nov., isolated from surface seawater of the Bering Sea and Chukchi Sea.</title>
        <authorList>
            <person name="Li C."/>
            <person name="Lai Q."/>
            <person name="Li G."/>
            <person name="Dong C."/>
            <person name="Wang J."/>
            <person name="Liao Y."/>
            <person name="Shao Z."/>
        </authorList>
    </citation>
    <scope>NUCLEOTIDE SEQUENCE [LARGE SCALE GENOMIC DNA]</scope>
    <source>
        <strain evidence="3 4">22II1-22F38</strain>
    </source>
</reference>
<evidence type="ECO:0000256" key="1">
    <source>
        <dbReference type="SAM" id="Phobius"/>
    </source>
</evidence>
<gene>
    <name evidence="2" type="ORF">DD728_12415</name>
    <name evidence="3" type="ORF">HY36_17635</name>
</gene>
<comment type="caution">
    <text evidence="3">The sequence shown here is derived from an EMBL/GenBank/DDBJ whole genome shotgun (WGS) entry which is preliminary data.</text>
</comment>
<dbReference type="Proteomes" id="UP000024547">
    <property type="component" value="Unassembled WGS sequence"/>
</dbReference>
<keyword evidence="1" id="KW-1133">Transmembrane helix</keyword>
<reference evidence="2 5" key="2">
    <citation type="journal article" date="2018" name="Nat. Biotechnol.">
        <title>A standardized bacterial taxonomy based on genome phylogeny substantially revises the tree of life.</title>
        <authorList>
            <person name="Parks D.H."/>
            <person name="Chuvochina M."/>
            <person name="Waite D.W."/>
            <person name="Rinke C."/>
            <person name="Skarshewski A."/>
            <person name="Chaumeil P.A."/>
            <person name="Hugenholtz P."/>
        </authorList>
    </citation>
    <scope>NUCLEOTIDE SEQUENCE [LARGE SCALE GENOMIC DNA]</scope>
    <source>
        <strain evidence="2">UBA10378</strain>
    </source>
</reference>
<dbReference type="Proteomes" id="UP000263957">
    <property type="component" value="Unassembled WGS sequence"/>
</dbReference>
<dbReference type="STRING" id="1280948.HY36_17635"/>
<evidence type="ECO:0000313" key="3">
    <source>
        <dbReference type="EMBL" id="KCZ60293.1"/>
    </source>
</evidence>
<dbReference type="EMBL" id="AWFH01000025">
    <property type="protein sequence ID" value="KCZ60293.1"/>
    <property type="molecule type" value="Genomic_DNA"/>
</dbReference>
<sequence length="62" mass="7199">MYPEVDYHLEGQMLIFYAFLVSLCFVGSFAFLIGAWWASDHAKERRMKEIRSGYTEITTGNT</sequence>
<feature type="transmembrane region" description="Helical" evidence="1">
    <location>
        <begin position="14"/>
        <end position="38"/>
    </location>
</feature>
<keyword evidence="1" id="KW-0472">Membrane</keyword>